<keyword evidence="7" id="KW-0812">Transmembrane</keyword>
<dbReference type="Pfam" id="PF01627">
    <property type="entry name" value="Hpt"/>
    <property type="match status" value="1"/>
</dbReference>
<dbReference type="Pfam" id="PF00512">
    <property type="entry name" value="HisKA"/>
    <property type="match status" value="1"/>
</dbReference>
<dbReference type="PROSITE" id="PS50110">
    <property type="entry name" value="RESPONSE_REGULATORY"/>
    <property type="match status" value="1"/>
</dbReference>
<dbReference type="CDD" id="cd00130">
    <property type="entry name" value="PAS"/>
    <property type="match status" value="1"/>
</dbReference>
<sequence>MVDVEILRRRYEREREARKCAETILEKKSLELFRANQDLVAFNESLEHLVAERTKALETSESRLQSLICNLSEGVLLENQKGEIVLVNQGFCEIFKIECSPQRLVGGLCADALELVSNLFLEPQQLVNRTNEILREKKSVSDEQIKLADGRILNRDYVPIFIKSEYFGHLWKYRDVTNEVLVQEKLRASEDKYRGIIENMELGLMEVDNEGRIVTPYPRFCEMVGYEPQELIGQVAIDIFLPKEFATIFENQSKERNHGRSSVYEIQIFKKGGERIWVLISGVPIFDLNGRVTGTLGIHYDITHQKKLQNDLELARQKAEAAQEAEKQFLANMSHEIRTPLNAIIGMSHLLHDTHPTPEQKEYLTILKNSAEMLRMLISDVLDISKIRSGMVRSLAKSVQLRLQDKPISITTVFDERIENTLIGDDLLLNQILTNLIGNAEKFTAKGTIGISVKLKARVSEHYLLEFRVSDTGIGIPEDKVDLIFQTFRQVDGDIKRKFGGTGLGLSITKQLVELQGGSIEVESKLGEGSTFIVSLPYKDSGNRVIAKEYNIPNFDKIQVSDKKILVIEDNFMNRKYISTLLTKWGLDFSMAHDGKEGVEAAKKEKFDLIFMDIQMPIMDGYESTIAIRNSANPNVDTCIIALTASAMLSQKDKAFQAGMTDYLSKPFTPEQLMDKLQNNTQPSISDDLNTDNTEGGFFQFNPRLDAQLLDELYANEWDYVREMFKIFIENSIPEYEQLQEAFIKEDYEEVRRLAHKLKPTFGMVGLPDIEKKMLELENAAKAKPEKIVLEEIFDRIEADIPHAVEAVENDFNRLRLIEV</sequence>
<dbReference type="InterPro" id="IPR005467">
    <property type="entry name" value="His_kinase_dom"/>
</dbReference>
<keyword evidence="10" id="KW-0067">ATP-binding</keyword>
<keyword evidence="6" id="KW-0808">Transferase</keyword>
<evidence type="ECO:0000256" key="14">
    <source>
        <dbReference type="PROSITE-ProRule" id="PRU00110"/>
    </source>
</evidence>
<evidence type="ECO:0000256" key="2">
    <source>
        <dbReference type="ARBA" id="ARBA00004651"/>
    </source>
</evidence>
<keyword evidence="9" id="KW-0418">Kinase</keyword>
<evidence type="ECO:0000256" key="16">
    <source>
        <dbReference type="SAM" id="Coils"/>
    </source>
</evidence>
<dbReference type="SUPFAM" id="SSF47226">
    <property type="entry name" value="Histidine-containing phosphotransfer domain, HPT domain"/>
    <property type="match status" value="1"/>
</dbReference>
<dbReference type="InterPro" id="IPR036641">
    <property type="entry name" value="HPT_dom_sf"/>
</dbReference>
<comment type="subcellular location">
    <subcellularLocation>
        <location evidence="2">Cell membrane</location>
        <topology evidence="2">Multi-pass membrane protein</topology>
    </subcellularLocation>
</comment>
<evidence type="ECO:0000256" key="6">
    <source>
        <dbReference type="ARBA" id="ARBA00022679"/>
    </source>
</evidence>
<dbReference type="Pfam" id="PF13188">
    <property type="entry name" value="PAS_8"/>
    <property type="match status" value="1"/>
</dbReference>
<dbReference type="CDD" id="cd00088">
    <property type="entry name" value="HPT"/>
    <property type="match status" value="1"/>
</dbReference>
<evidence type="ECO:0000256" key="5">
    <source>
        <dbReference type="ARBA" id="ARBA00022553"/>
    </source>
</evidence>
<evidence type="ECO:0000256" key="7">
    <source>
        <dbReference type="ARBA" id="ARBA00022692"/>
    </source>
</evidence>
<evidence type="ECO:0000259" key="18">
    <source>
        <dbReference type="PROSITE" id="PS50110"/>
    </source>
</evidence>
<dbReference type="GO" id="GO:0005524">
    <property type="term" value="F:ATP binding"/>
    <property type="evidence" value="ECO:0007669"/>
    <property type="project" value="UniProtKB-KW"/>
</dbReference>
<keyword evidence="8" id="KW-0547">Nucleotide-binding</keyword>
<dbReference type="EC" id="2.7.13.3" evidence="3"/>
<dbReference type="Pfam" id="PF00072">
    <property type="entry name" value="Response_reg"/>
    <property type="match status" value="1"/>
</dbReference>
<keyword evidence="5 15" id="KW-0597">Phosphoprotein</keyword>
<dbReference type="Pfam" id="PF02518">
    <property type="entry name" value="HATPase_c"/>
    <property type="match status" value="1"/>
</dbReference>
<feature type="domain" description="HPt" evidence="21">
    <location>
        <begin position="717"/>
        <end position="811"/>
    </location>
</feature>
<dbReference type="SMART" id="SM00387">
    <property type="entry name" value="HATPase_c"/>
    <property type="match status" value="1"/>
</dbReference>
<evidence type="ECO:0000256" key="8">
    <source>
        <dbReference type="ARBA" id="ARBA00022741"/>
    </source>
</evidence>
<organism evidence="22 23">
    <name type="scientific">Daphnia sinensis</name>
    <dbReference type="NCBI Taxonomy" id="1820382"/>
    <lineage>
        <taxon>Eukaryota</taxon>
        <taxon>Metazoa</taxon>
        <taxon>Ecdysozoa</taxon>
        <taxon>Arthropoda</taxon>
        <taxon>Crustacea</taxon>
        <taxon>Branchiopoda</taxon>
        <taxon>Diplostraca</taxon>
        <taxon>Cladocera</taxon>
        <taxon>Anomopoda</taxon>
        <taxon>Daphniidae</taxon>
        <taxon>Daphnia</taxon>
        <taxon>Daphnia similis group</taxon>
    </lineage>
</organism>
<dbReference type="InterPro" id="IPR000700">
    <property type="entry name" value="PAS-assoc_C"/>
</dbReference>
<evidence type="ECO:0000256" key="13">
    <source>
        <dbReference type="ARBA" id="ARBA00023136"/>
    </source>
</evidence>
<evidence type="ECO:0000259" key="20">
    <source>
        <dbReference type="PROSITE" id="PS50113"/>
    </source>
</evidence>
<dbReference type="Gene3D" id="1.10.287.130">
    <property type="match status" value="1"/>
</dbReference>
<dbReference type="SUPFAM" id="SSF47384">
    <property type="entry name" value="Homodimeric domain of signal transducing histidine kinase"/>
    <property type="match status" value="1"/>
</dbReference>
<feature type="domain" description="PAS" evidence="19">
    <location>
        <begin position="189"/>
        <end position="259"/>
    </location>
</feature>
<evidence type="ECO:0000259" key="17">
    <source>
        <dbReference type="PROSITE" id="PS50109"/>
    </source>
</evidence>
<dbReference type="InterPro" id="IPR001789">
    <property type="entry name" value="Sig_transdc_resp-reg_receiver"/>
</dbReference>
<dbReference type="PANTHER" id="PTHR45339">
    <property type="entry name" value="HYBRID SIGNAL TRANSDUCTION HISTIDINE KINASE J"/>
    <property type="match status" value="1"/>
</dbReference>
<dbReference type="Gene3D" id="3.30.450.20">
    <property type="entry name" value="PAS domain"/>
    <property type="match status" value="2"/>
</dbReference>
<comment type="caution">
    <text evidence="22">The sequence shown here is derived from an EMBL/GenBank/DDBJ whole genome shotgun (WGS) entry which is preliminary data.</text>
</comment>
<gene>
    <name evidence="22" type="ORF">GHT06_007397</name>
</gene>
<dbReference type="PROSITE" id="PS50113">
    <property type="entry name" value="PAC"/>
    <property type="match status" value="1"/>
</dbReference>
<evidence type="ECO:0000256" key="9">
    <source>
        <dbReference type="ARBA" id="ARBA00022777"/>
    </source>
</evidence>
<dbReference type="PROSITE" id="PS50109">
    <property type="entry name" value="HIS_KIN"/>
    <property type="match status" value="1"/>
</dbReference>
<keyword evidence="11" id="KW-1133">Transmembrane helix</keyword>
<keyword evidence="4" id="KW-1003">Cell membrane</keyword>
<dbReference type="Gene3D" id="1.20.120.160">
    <property type="entry name" value="HPT domain"/>
    <property type="match status" value="1"/>
</dbReference>
<comment type="catalytic activity">
    <reaction evidence="1">
        <text>ATP + protein L-histidine = ADP + protein N-phospho-L-histidine.</text>
        <dbReference type="EC" id="2.7.13.3"/>
    </reaction>
</comment>
<dbReference type="FunFam" id="1.10.287.130:FF:000002">
    <property type="entry name" value="Two-component osmosensing histidine kinase"/>
    <property type="match status" value="1"/>
</dbReference>
<dbReference type="Gene3D" id="3.30.565.10">
    <property type="entry name" value="Histidine kinase-like ATPase, C-terminal domain"/>
    <property type="match status" value="1"/>
</dbReference>
<dbReference type="NCBIfam" id="TIGR00229">
    <property type="entry name" value="sensory_box"/>
    <property type="match status" value="1"/>
</dbReference>
<dbReference type="InterPro" id="IPR036097">
    <property type="entry name" value="HisK_dim/P_sf"/>
</dbReference>
<dbReference type="CDD" id="cd00082">
    <property type="entry name" value="HisKA"/>
    <property type="match status" value="1"/>
</dbReference>
<dbReference type="Proteomes" id="UP000820818">
    <property type="component" value="Unassembled WGS sequence"/>
</dbReference>
<dbReference type="SUPFAM" id="SSF55874">
    <property type="entry name" value="ATPase domain of HSP90 chaperone/DNA topoisomerase II/histidine kinase"/>
    <property type="match status" value="1"/>
</dbReference>
<evidence type="ECO:0000313" key="22">
    <source>
        <dbReference type="EMBL" id="KAI9549105.1"/>
    </source>
</evidence>
<dbReference type="SMART" id="SM00448">
    <property type="entry name" value="REC"/>
    <property type="match status" value="1"/>
</dbReference>
<dbReference type="PANTHER" id="PTHR45339:SF1">
    <property type="entry name" value="HYBRID SIGNAL TRANSDUCTION HISTIDINE KINASE J"/>
    <property type="match status" value="1"/>
</dbReference>
<dbReference type="PROSITE" id="PS50894">
    <property type="entry name" value="HPT"/>
    <property type="match status" value="1"/>
</dbReference>
<dbReference type="GO" id="GO:0000155">
    <property type="term" value="F:phosphorelay sensor kinase activity"/>
    <property type="evidence" value="ECO:0007669"/>
    <property type="project" value="InterPro"/>
</dbReference>
<dbReference type="InterPro" id="IPR008207">
    <property type="entry name" value="Sig_transdc_His_kin_Hpt_dom"/>
</dbReference>
<feature type="domain" description="Response regulatory" evidence="18">
    <location>
        <begin position="564"/>
        <end position="681"/>
    </location>
</feature>
<dbReference type="SUPFAM" id="SSF55785">
    <property type="entry name" value="PYP-like sensor domain (PAS domain)"/>
    <property type="match status" value="2"/>
</dbReference>
<evidence type="ECO:0000259" key="19">
    <source>
        <dbReference type="PROSITE" id="PS50112"/>
    </source>
</evidence>
<proteinExistence type="predicted"/>
<feature type="modified residue" description="4-aspartylphosphate" evidence="15">
    <location>
        <position position="613"/>
    </location>
</feature>
<dbReference type="InterPro" id="IPR035965">
    <property type="entry name" value="PAS-like_dom_sf"/>
</dbReference>
<dbReference type="CDD" id="cd17546">
    <property type="entry name" value="REC_hyHK_CKI1_RcsC-like"/>
    <property type="match status" value="1"/>
</dbReference>
<evidence type="ECO:0000256" key="1">
    <source>
        <dbReference type="ARBA" id="ARBA00000085"/>
    </source>
</evidence>
<dbReference type="InterPro" id="IPR036890">
    <property type="entry name" value="HATPase_C_sf"/>
</dbReference>
<keyword evidence="12" id="KW-0902">Two-component regulatory system</keyword>
<evidence type="ECO:0000256" key="10">
    <source>
        <dbReference type="ARBA" id="ARBA00022840"/>
    </source>
</evidence>
<evidence type="ECO:0000259" key="21">
    <source>
        <dbReference type="PROSITE" id="PS50894"/>
    </source>
</evidence>
<evidence type="ECO:0000256" key="15">
    <source>
        <dbReference type="PROSITE-ProRule" id="PRU00169"/>
    </source>
</evidence>
<dbReference type="GO" id="GO:0005886">
    <property type="term" value="C:plasma membrane"/>
    <property type="evidence" value="ECO:0007669"/>
    <property type="project" value="UniProtKB-SubCell"/>
</dbReference>
<feature type="domain" description="Histidine kinase" evidence="17">
    <location>
        <begin position="332"/>
        <end position="540"/>
    </location>
</feature>
<dbReference type="CDD" id="cd16922">
    <property type="entry name" value="HATPase_EvgS-ArcB-TorS-like"/>
    <property type="match status" value="1"/>
</dbReference>
<feature type="coiled-coil region" evidence="16">
    <location>
        <begin position="305"/>
        <end position="332"/>
    </location>
</feature>
<dbReference type="InterPro" id="IPR000014">
    <property type="entry name" value="PAS"/>
</dbReference>
<keyword evidence="16" id="KW-0175">Coiled coil</keyword>
<dbReference type="InterPro" id="IPR011006">
    <property type="entry name" value="CheY-like_superfamily"/>
</dbReference>
<dbReference type="SMART" id="SM00388">
    <property type="entry name" value="HisKA"/>
    <property type="match status" value="1"/>
</dbReference>
<reference evidence="22" key="1">
    <citation type="submission" date="2022-05" db="EMBL/GenBank/DDBJ databases">
        <title>A multi-omics perspective on studying reproductive biology in Daphnia sinensis.</title>
        <authorList>
            <person name="Jia J."/>
        </authorList>
    </citation>
    <scope>NUCLEOTIDE SEQUENCE</scope>
    <source>
        <strain evidence="22">WSL</strain>
    </source>
</reference>
<dbReference type="SMART" id="SM00086">
    <property type="entry name" value="PAC"/>
    <property type="match status" value="1"/>
</dbReference>
<dbReference type="PRINTS" id="PR00344">
    <property type="entry name" value="BCTRLSENSOR"/>
</dbReference>
<evidence type="ECO:0000256" key="3">
    <source>
        <dbReference type="ARBA" id="ARBA00012438"/>
    </source>
</evidence>
<feature type="modified residue" description="Phosphohistidine" evidence="14">
    <location>
        <position position="756"/>
    </location>
</feature>
<dbReference type="InterPro" id="IPR003594">
    <property type="entry name" value="HATPase_dom"/>
</dbReference>
<protein>
    <recommendedName>
        <fullName evidence="3">histidine kinase</fullName>
        <ecNumber evidence="3">2.7.13.3</ecNumber>
    </recommendedName>
</protein>
<dbReference type="EMBL" id="WJBH02000376">
    <property type="protein sequence ID" value="KAI9549105.1"/>
    <property type="molecule type" value="Genomic_DNA"/>
</dbReference>
<dbReference type="PROSITE" id="PS50112">
    <property type="entry name" value="PAS"/>
    <property type="match status" value="1"/>
</dbReference>
<dbReference type="Gene3D" id="3.40.50.2300">
    <property type="match status" value="1"/>
</dbReference>
<dbReference type="FunFam" id="3.30.565.10:FF:000010">
    <property type="entry name" value="Sensor histidine kinase RcsC"/>
    <property type="match status" value="1"/>
</dbReference>
<dbReference type="InterPro" id="IPR003661">
    <property type="entry name" value="HisK_dim/P_dom"/>
</dbReference>
<evidence type="ECO:0000256" key="11">
    <source>
        <dbReference type="ARBA" id="ARBA00022989"/>
    </source>
</evidence>
<dbReference type="AlphaFoldDB" id="A0AAD5PN26"/>
<dbReference type="SMART" id="SM00091">
    <property type="entry name" value="PAS"/>
    <property type="match status" value="2"/>
</dbReference>
<dbReference type="Pfam" id="PF13426">
    <property type="entry name" value="PAS_9"/>
    <property type="match status" value="1"/>
</dbReference>
<dbReference type="InterPro" id="IPR004358">
    <property type="entry name" value="Sig_transdc_His_kin-like_C"/>
</dbReference>
<feature type="domain" description="PAC" evidence="20">
    <location>
        <begin position="262"/>
        <end position="314"/>
    </location>
</feature>
<keyword evidence="23" id="KW-1185">Reference proteome</keyword>
<dbReference type="SUPFAM" id="SSF52172">
    <property type="entry name" value="CheY-like"/>
    <property type="match status" value="1"/>
</dbReference>
<dbReference type="InterPro" id="IPR001610">
    <property type="entry name" value="PAC"/>
</dbReference>
<name>A0AAD5PN26_9CRUS</name>
<accession>A0AAD5PN26</accession>
<evidence type="ECO:0000313" key="23">
    <source>
        <dbReference type="Proteomes" id="UP000820818"/>
    </source>
</evidence>
<evidence type="ECO:0000256" key="12">
    <source>
        <dbReference type="ARBA" id="ARBA00023012"/>
    </source>
</evidence>
<evidence type="ECO:0000256" key="4">
    <source>
        <dbReference type="ARBA" id="ARBA00022475"/>
    </source>
</evidence>
<keyword evidence="13" id="KW-0472">Membrane</keyword>